<dbReference type="GeneID" id="116291058"/>
<keyword evidence="12" id="KW-0539">Nucleus</keyword>
<dbReference type="GO" id="GO:0032259">
    <property type="term" value="P:methylation"/>
    <property type="evidence" value="ECO:0007669"/>
    <property type="project" value="UniProtKB-KW"/>
</dbReference>
<dbReference type="InterPro" id="IPR039977">
    <property type="entry name" value="Suv4-20/Set9"/>
</dbReference>
<feature type="domain" description="SET" evidence="14">
    <location>
        <begin position="114"/>
        <end position="229"/>
    </location>
</feature>
<evidence type="ECO:0000256" key="13">
    <source>
        <dbReference type="SAM" id="MobiDB-lite"/>
    </source>
</evidence>
<dbReference type="EC" id="2.1.1.362" evidence="3"/>
<dbReference type="GO" id="GO:0005634">
    <property type="term" value="C:nucleus"/>
    <property type="evidence" value="ECO:0007669"/>
    <property type="project" value="UniProtKB-SubCell"/>
</dbReference>
<keyword evidence="15" id="KW-1185">Reference proteome</keyword>
<organism evidence="15 16">
    <name type="scientific">Actinia tenebrosa</name>
    <name type="common">Australian red waratah sea anemone</name>
    <dbReference type="NCBI Taxonomy" id="6105"/>
    <lineage>
        <taxon>Eukaryota</taxon>
        <taxon>Metazoa</taxon>
        <taxon>Cnidaria</taxon>
        <taxon>Anthozoa</taxon>
        <taxon>Hexacorallia</taxon>
        <taxon>Actiniaria</taxon>
        <taxon>Actiniidae</taxon>
        <taxon>Actinia</taxon>
    </lineage>
</organism>
<dbReference type="PROSITE" id="PS50280">
    <property type="entry name" value="SET"/>
    <property type="match status" value="1"/>
</dbReference>
<evidence type="ECO:0000256" key="3">
    <source>
        <dbReference type="ARBA" id="ARBA00012188"/>
    </source>
</evidence>
<dbReference type="GO" id="GO:0140941">
    <property type="term" value="F:histone H4K20me methyltransferase activity"/>
    <property type="evidence" value="ECO:0007669"/>
    <property type="project" value="UniProtKB-EC"/>
</dbReference>
<keyword evidence="8" id="KW-0949">S-adenosyl-L-methionine</keyword>
<keyword evidence="6" id="KW-0489">Methyltransferase</keyword>
<evidence type="ECO:0000313" key="16">
    <source>
        <dbReference type="RefSeq" id="XP_031554041.1"/>
    </source>
</evidence>
<dbReference type="RefSeq" id="XP_031554041.1">
    <property type="nucleotide sequence ID" value="XM_031698181.1"/>
</dbReference>
<dbReference type="OrthoDB" id="6627536at2759"/>
<protein>
    <recommendedName>
        <fullName evidence="3">[histone H4]-N-methyl-L-lysine(20) N-methyltransferase</fullName>
        <ecNumber evidence="3">2.1.1.362</ecNumber>
    </recommendedName>
</protein>
<keyword evidence="10" id="KW-0805">Transcription regulation</keyword>
<evidence type="ECO:0000256" key="1">
    <source>
        <dbReference type="ARBA" id="ARBA00004123"/>
    </source>
</evidence>
<dbReference type="FunFam" id="2.170.270.10:FF:000006">
    <property type="entry name" value="Histone-lysine N-methyltransferase"/>
    <property type="match status" value="1"/>
</dbReference>
<evidence type="ECO:0000256" key="7">
    <source>
        <dbReference type="ARBA" id="ARBA00022679"/>
    </source>
</evidence>
<evidence type="ECO:0000256" key="11">
    <source>
        <dbReference type="ARBA" id="ARBA00023163"/>
    </source>
</evidence>
<keyword evidence="11" id="KW-0804">Transcription</keyword>
<feature type="region of interest" description="Disordered" evidence="13">
    <location>
        <begin position="417"/>
        <end position="444"/>
    </location>
</feature>
<reference evidence="16" key="1">
    <citation type="submission" date="2025-08" db="UniProtKB">
        <authorList>
            <consortium name="RefSeq"/>
        </authorList>
    </citation>
    <scope>IDENTIFICATION</scope>
    <source>
        <tissue evidence="16">Tentacle</tissue>
    </source>
</reference>
<dbReference type="InterPro" id="IPR041938">
    <property type="entry name" value="Hist-Lys_N-MTase_N"/>
</dbReference>
<accession>A0A6P8HEA0</accession>
<dbReference type="GO" id="GO:0005694">
    <property type="term" value="C:chromosome"/>
    <property type="evidence" value="ECO:0007669"/>
    <property type="project" value="UniProtKB-SubCell"/>
</dbReference>
<comment type="subcellular location">
    <subcellularLocation>
        <location evidence="2">Chromosome</location>
    </subcellularLocation>
    <subcellularLocation>
        <location evidence="1">Nucleus</location>
    </subcellularLocation>
</comment>
<dbReference type="Proteomes" id="UP000515163">
    <property type="component" value="Unplaced"/>
</dbReference>
<gene>
    <name evidence="16" type="primary">LOC116291058</name>
</gene>
<evidence type="ECO:0000256" key="6">
    <source>
        <dbReference type="ARBA" id="ARBA00022603"/>
    </source>
</evidence>
<sequence>MVVSGSECVKPGISRAKQLAESDDIASSLIVDNVLGFTTHKMAARFRPVKIDPTIVKRALLRLKGDGNSERVYNDIIDNTGEWKMFYFLNKSRSQVTAFKQHMSRYIGIFHAEAGFQIVPCNRYSKEQNGAKVIATDNWYKGDKLPYLCGCIAEMTEEEEKSILRPGENDFSIMFSIRKNMSQLWLGPAAYINHDCRPNCKFVPTGRDTACVKVLRDLEPGDEITCFYGENFFGDNNCKCECLTCERRKEGAFKSEQVENSRKQKYSFRETDKRLRRLNSVKVEDNSKSVLSPNPEDACFNNALHGMGKLFILGTDHQLTTEYGTQITASLMVKKSKPRRHSSGNENHSLSRLGGEAGQIKRRKRRIRLSMQPKRRRRSTPVPASEHIVTTEQSEFIEPEIPIEISSDELDNEISEMDSEISTGDDNLDIKSPSTNPSPSAFKPSEIHIPIRDFLKAGFNTTNTVITDNLSCHHVSGISS</sequence>
<evidence type="ECO:0000256" key="8">
    <source>
        <dbReference type="ARBA" id="ARBA00022691"/>
    </source>
</evidence>
<dbReference type="InterPro" id="IPR025790">
    <property type="entry name" value="Suv4-20_animal"/>
</dbReference>
<dbReference type="Pfam" id="PF00856">
    <property type="entry name" value="SET"/>
    <property type="match status" value="1"/>
</dbReference>
<dbReference type="InParanoid" id="A0A6P8HEA0"/>
<keyword evidence="7" id="KW-0808">Transferase</keyword>
<feature type="region of interest" description="Disordered" evidence="13">
    <location>
        <begin position="333"/>
        <end position="362"/>
    </location>
</feature>
<name>A0A6P8HEA0_ACTTE</name>
<dbReference type="SUPFAM" id="SSF82199">
    <property type="entry name" value="SET domain"/>
    <property type="match status" value="1"/>
</dbReference>
<evidence type="ECO:0000256" key="5">
    <source>
        <dbReference type="ARBA" id="ARBA00022491"/>
    </source>
</evidence>
<dbReference type="PROSITE" id="PS51570">
    <property type="entry name" value="SAM_MT43_SUVAR420_2"/>
    <property type="match status" value="1"/>
</dbReference>
<evidence type="ECO:0000313" key="15">
    <source>
        <dbReference type="Proteomes" id="UP000515163"/>
    </source>
</evidence>
<evidence type="ECO:0000256" key="2">
    <source>
        <dbReference type="ARBA" id="ARBA00004286"/>
    </source>
</evidence>
<evidence type="ECO:0000259" key="14">
    <source>
        <dbReference type="PROSITE" id="PS50280"/>
    </source>
</evidence>
<evidence type="ECO:0000256" key="9">
    <source>
        <dbReference type="ARBA" id="ARBA00022853"/>
    </source>
</evidence>
<evidence type="ECO:0000256" key="12">
    <source>
        <dbReference type="ARBA" id="ARBA00023242"/>
    </source>
</evidence>
<dbReference type="PANTHER" id="PTHR12977">
    <property type="entry name" value="SUPPRESSOR OF VARIEGATION 4-20-RELATED"/>
    <property type="match status" value="1"/>
</dbReference>
<evidence type="ECO:0000256" key="4">
    <source>
        <dbReference type="ARBA" id="ARBA00022454"/>
    </source>
</evidence>
<keyword evidence="9" id="KW-0156">Chromatin regulator</keyword>
<proteinExistence type="predicted"/>
<evidence type="ECO:0000256" key="10">
    <source>
        <dbReference type="ARBA" id="ARBA00023015"/>
    </source>
</evidence>
<keyword evidence="4" id="KW-0158">Chromosome</keyword>
<dbReference type="FunCoup" id="A0A6P8HEA0">
    <property type="interactions" value="727"/>
</dbReference>
<dbReference type="PANTHER" id="PTHR12977:SF4">
    <property type="entry name" value="HISTONE-LYSINE N-METHYLTRANSFERASE KMT5B"/>
    <property type="match status" value="1"/>
</dbReference>
<dbReference type="InterPro" id="IPR046341">
    <property type="entry name" value="SET_dom_sf"/>
</dbReference>
<dbReference type="InterPro" id="IPR001214">
    <property type="entry name" value="SET_dom"/>
</dbReference>
<dbReference type="Gene3D" id="2.170.270.10">
    <property type="entry name" value="SET domain"/>
    <property type="match status" value="1"/>
</dbReference>
<dbReference type="AlphaFoldDB" id="A0A6P8HEA0"/>
<dbReference type="Gene3D" id="1.10.10.1700">
    <property type="entry name" value="Histone-lysine N-methyltransferase"/>
    <property type="match status" value="1"/>
</dbReference>
<dbReference type="SMART" id="SM00317">
    <property type="entry name" value="SET"/>
    <property type="match status" value="1"/>
</dbReference>
<keyword evidence="5" id="KW-0678">Repressor</keyword>
<dbReference type="KEGG" id="aten:116291058"/>